<accession>A0A6H1ZQ09</accession>
<dbReference type="EMBL" id="MT144147">
    <property type="protein sequence ID" value="QJA49654.1"/>
    <property type="molecule type" value="Genomic_DNA"/>
</dbReference>
<organism evidence="1">
    <name type="scientific">viral metagenome</name>
    <dbReference type="NCBI Taxonomy" id="1070528"/>
    <lineage>
        <taxon>unclassified sequences</taxon>
        <taxon>metagenomes</taxon>
        <taxon>organismal metagenomes</taxon>
    </lineage>
</organism>
<gene>
    <name evidence="1" type="ORF">TM448A01421_0011</name>
</gene>
<sequence length="168" mass="19131">MNRVIYVTDQFGGKKLFDKKGLIGKFQDSYNNVIAGSDDGIKRRVGKALWFMTVDEDNKDLIKRIENYPGYGITFKRYDKEPVYHTLNNLRTLQAPNTGIPNDMHKTLLEQEKMKNAELIADSKRYGILFSKICKAGGAYLEGANPELIKEFETLKQKLGISEKSDTT</sequence>
<evidence type="ECO:0000313" key="1">
    <source>
        <dbReference type="EMBL" id="QJA49654.1"/>
    </source>
</evidence>
<dbReference type="AlphaFoldDB" id="A0A6H1ZQ09"/>
<protein>
    <submittedName>
        <fullName evidence="1">Uncharacterized protein</fullName>
    </submittedName>
</protein>
<name>A0A6H1ZQ09_9ZZZZ</name>
<reference evidence="1" key="1">
    <citation type="submission" date="2020-03" db="EMBL/GenBank/DDBJ databases">
        <title>The deep terrestrial virosphere.</title>
        <authorList>
            <person name="Holmfeldt K."/>
            <person name="Nilsson E."/>
            <person name="Simone D."/>
            <person name="Lopez-Fernandez M."/>
            <person name="Wu X."/>
            <person name="de Brujin I."/>
            <person name="Lundin D."/>
            <person name="Andersson A."/>
            <person name="Bertilsson S."/>
            <person name="Dopson M."/>
        </authorList>
    </citation>
    <scope>NUCLEOTIDE SEQUENCE</scope>
    <source>
        <strain evidence="1">TM448A01421</strain>
    </source>
</reference>
<proteinExistence type="predicted"/>